<evidence type="ECO:0000313" key="2">
    <source>
        <dbReference type="EMBL" id="GDY70830.1"/>
    </source>
</evidence>
<dbReference type="Proteomes" id="UP000299211">
    <property type="component" value="Unassembled WGS sequence"/>
</dbReference>
<comment type="caution">
    <text evidence="2">The sequence shown here is derived from an EMBL/GenBank/DDBJ whole genome shotgun (WGS) entry which is preliminary data.</text>
</comment>
<name>A0A4D4MFV7_STRAX</name>
<protein>
    <recommendedName>
        <fullName evidence="4">Agmatinase</fullName>
    </recommendedName>
</protein>
<reference evidence="2 3" key="1">
    <citation type="submission" date="2019-04" db="EMBL/GenBank/DDBJ databases">
        <title>Draft genome sequences of Streptomyces avermitilis ATCC 31267.</title>
        <authorList>
            <person name="Komaki H."/>
            <person name="Tamura T."/>
            <person name="Hosoyama A."/>
        </authorList>
    </citation>
    <scope>NUCLEOTIDE SEQUENCE [LARGE SCALE GENOMIC DNA]</scope>
    <source>
        <strain evidence="2 3">ATCC 31267</strain>
    </source>
</reference>
<evidence type="ECO:0008006" key="4">
    <source>
        <dbReference type="Google" id="ProtNLM"/>
    </source>
</evidence>
<evidence type="ECO:0000313" key="3">
    <source>
        <dbReference type="Proteomes" id="UP000299211"/>
    </source>
</evidence>
<sequence length="111" mass="12097">MEGVPPDAWKWELDRTSDPRREPGPINLQRYAFVPAYAGIATFFGLPLCLNPDDLRAGHVDVAVVGAPVDMSTGHRGRPTGHVRSGPMSGFCPTLRRCWSIPAPASNRSRS</sequence>
<proteinExistence type="predicted"/>
<organism evidence="2 3">
    <name type="scientific">Streptomyces avermitilis</name>
    <dbReference type="NCBI Taxonomy" id="33903"/>
    <lineage>
        <taxon>Bacteria</taxon>
        <taxon>Bacillati</taxon>
        <taxon>Actinomycetota</taxon>
        <taxon>Actinomycetes</taxon>
        <taxon>Kitasatosporales</taxon>
        <taxon>Streptomycetaceae</taxon>
        <taxon>Streptomyces</taxon>
    </lineage>
</organism>
<gene>
    <name evidence="2" type="ORF">SAV31267_003150</name>
</gene>
<feature type="region of interest" description="Disordered" evidence="1">
    <location>
        <begin position="1"/>
        <end position="24"/>
    </location>
</feature>
<dbReference type="AlphaFoldDB" id="A0A4D4MFV7"/>
<dbReference type="EMBL" id="BJHY01000001">
    <property type="protein sequence ID" value="GDY70830.1"/>
    <property type="molecule type" value="Genomic_DNA"/>
</dbReference>
<feature type="compositionally biased region" description="Basic and acidic residues" evidence="1">
    <location>
        <begin position="9"/>
        <end position="23"/>
    </location>
</feature>
<evidence type="ECO:0000256" key="1">
    <source>
        <dbReference type="SAM" id="MobiDB-lite"/>
    </source>
</evidence>
<accession>A0A4D4MFV7</accession>